<dbReference type="OrthoDB" id="6271815at2"/>
<organism evidence="10 11">
    <name type="scientific">Shewanella fodinae</name>
    <dbReference type="NCBI Taxonomy" id="552357"/>
    <lineage>
        <taxon>Bacteria</taxon>
        <taxon>Pseudomonadati</taxon>
        <taxon>Pseudomonadota</taxon>
        <taxon>Gammaproteobacteria</taxon>
        <taxon>Alteromonadales</taxon>
        <taxon>Shewanellaceae</taxon>
        <taxon>Shewanella</taxon>
    </lineage>
</organism>
<evidence type="ECO:0000256" key="4">
    <source>
        <dbReference type="ARBA" id="ARBA00022803"/>
    </source>
</evidence>
<proteinExistence type="inferred from homology"/>
<keyword evidence="7" id="KW-0472">Membrane</keyword>
<dbReference type="InterPro" id="IPR041617">
    <property type="entry name" value="TPR_MalT"/>
</dbReference>
<feature type="repeat" description="TPR" evidence="6">
    <location>
        <begin position="279"/>
        <end position="312"/>
    </location>
</feature>
<accession>A0A4R2FFF6</accession>
<evidence type="ECO:0000256" key="6">
    <source>
        <dbReference type="PROSITE-ProRule" id="PRU00339"/>
    </source>
</evidence>
<reference evidence="10 11" key="1">
    <citation type="submission" date="2019-03" db="EMBL/GenBank/DDBJ databases">
        <title>Freshwater and sediment microbial communities from various areas in North America, analyzing microbe dynamics in response to fracking.</title>
        <authorList>
            <person name="Lamendella R."/>
        </authorList>
    </citation>
    <scope>NUCLEOTIDE SEQUENCE [LARGE SCALE GENOMIC DNA]</scope>
    <source>
        <strain evidence="10 11">74A</strain>
    </source>
</reference>
<name>A0A4R2FFF6_9GAMM</name>
<evidence type="ECO:0000313" key="10">
    <source>
        <dbReference type="EMBL" id="TCN88037.1"/>
    </source>
</evidence>
<feature type="repeat" description="TPR" evidence="6">
    <location>
        <begin position="199"/>
        <end position="232"/>
    </location>
</feature>
<protein>
    <submittedName>
        <fullName evidence="10">Tetratricopeptide repeat protein</fullName>
    </submittedName>
</protein>
<keyword evidence="2" id="KW-0963">Cytoplasm</keyword>
<dbReference type="InterPro" id="IPR051476">
    <property type="entry name" value="Bac_ResReg_Asp_Phosphatase"/>
</dbReference>
<dbReference type="GO" id="GO:0005737">
    <property type="term" value="C:cytoplasm"/>
    <property type="evidence" value="ECO:0007669"/>
    <property type="project" value="UniProtKB-SubCell"/>
</dbReference>
<dbReference type="RefSeq" id="WP_133038140.1">
    <property type="nucleotide sequence ID" value="NZ_SLWF01000004.1"/>
</dbReference>
<evidence type="ECO:0000313" key="11">
    <source>
        <dbReference type="Proteomes" id="UP000294832"/>
    </source>
</evidence>
<dbReference type="SMART" id="SM00028">
    <property type="entry name" value="TPR"/>
    <property type="match status" value="4"/>
</dbReference>
<dbReference type="EMBL" id="SLWF01000004">
    <property type="protein sequence ID" value="TCN88037.1"/>
    <property type="molecule type" value="Genomic_DNA"/>
</dbReference>
<feature type="chain" id="PRO_5020208558" evidence="8">
    <location>
        <begin position="22"/>
        <end position="716"/>
    </location>
</feature>
<evidence type="ECO:0000256" key="5">
    <source>
        <dbReference type="ARBA" id="ARBA00038253"/>
    </source>
</evidence>
<dbReference type="Gene3D" id="1.25.40.10">
    <property type="entry name" value="Tetratricopeptide repeat domain"/>
    <property type="match status" value="2"/>
</dbReference>
<dbReference type="PANTHER" id="PTHR46630:SF1">
    <property type="entry name" value="TETRATRICOPEPTIDE REPEAT PROTEIN 29"/>
    <property type="match status" value="1"/>
</dbReference>
<comment type="caution">
    <text evidence="10">The sequence shown here is derived from an EMBL/GenBank/DDBJ whole genome shotgun (WGS) entry which is preliminary data.</text>
</comment>
<evidence type="ECO:0000256" key="7">
    <source>
        <dbReference type="SAM" id="Phobius"/>
    </source>
</evidence>
<keyword evidence="7" id="KW-0812">Transmembrane</keyword>
<keyword evidence="8" id="KW-0732">Signal</keyword>
<dbReference type="AlphaFoldDB" id="A0A4R2FFF6"/>
<keyword evidence="4 6" id="KW-0802">TPR repeat</keyword>
<evidence type="ECO:0000256" key="2">
    <source>
        <dbReference type="ARBA" id="ARBA00022490"/>
    </source>
</evidence>
<dbReference type="PANTHER" id="PTHR46630">
    <property type="entry name" value="TETRATRICOPEPTIDE REPEAT PROTEIN 29"/>
    <property type="match status" value="1"/>
</dbReference>
<evidence type="ECO:0000256" key="8">
    <source>
        <dbReference type="SAM" id="SignalP"/>
    </source>
</evidence>
<dbReference type="InterPro" id="IPR019734">
    <property type="entry name" value="TPR_rpt"/>
</dbReference>
<feature type="transmembrane region" description="Helical" evidence="7">
    <location>
        <begin position="476"/>
        <end position="496"/>
    </location>
</feature>
<dbReference type="InterPro" id="IPR011990">
    <property type="entry name" value="TPR-like_helical_dom_sf"/>
</dbReference>
<evidence type="ECO:0000256" key="1">
    <source>
        <dbReference type="ARBA" id="ARBA00004496"/>
    </source>
</evidence>
<dbReference type="Proteomes" id="UP000294832">
    <property type="component" value="Unassembled WGS sequence"/>
</dbReference>
<comment type="subcellular location">
    <subcellularLocation>
        <location evidence="1">Cytoplasm</location>
    </subcellularLocation>
</comment>
<keyword evidence="3" id="KW-0677">Repeat</keyword>
<feature type="repeat" description="TPR" evidence="6">
    <location>
        <begin position="319"/>
        <end position="352"/>
    </location>
</feature>
<feature type="domain" description="MalT-like TPR region" evidence="9">
    <location>
        <begin position="133"/>
        <end position="407"/>
    </location>
</feature>
<sequence>MRFWTAALLLFMVSWIPPVSAEDADATEIALRETPQALYERTIANYPEDLQFSSRAQLQQQAKALRLDPQQLIDNMMLLVRLNLDIQVKKTHKQTTARQLLDQLQLVVQSDYEKAALLNLEGRYQGRVKQDYNTTIALDNQALSLLQDNNDPRALILKFVIYEDLGTVNLMTKKSQAALNNLTQLREVAYRLRSDYLLAEAETKLGKFFRAQDKLNQALQHYTEAYRLASKTNKPYQKAILQLNLAKLYRDLEQWDDALNYTQQAIDSFKKLNFDAYLSSSMTVIATVYAKQGQWNKAIDYYLNAQQIDARQQNFTAQGLNFHNLGEAYFKLGNTENALDYLHQANKIFRERHSNHYLVYNELLIAQVANANHTWELVLDHAQKAEALAQQLKLDAELAGALGYQINAYKAKGDDKAVVALQDRLLALKQSQIEQRQTQQQGHNSGEINVQQLTLKVTQLQQQNRRQQEMLNTRDYFVAATLLLSVLIGSYCLYLLHAKNQRKRQLEIAQQLNSTDPLTALPGFRDFCSKMHHHSSALALLAVRHDLNADLMRGHYQTSRQQQILLHKLHHLTKAQVYSIRPGLYGLIFNEQINAKELQQRLGELTLDKQPVLTDFGFIPQPLLADTDVQLPAEILYETLQLALAASLSLTSDESHYVALSVLDFTPSGIFTNPLYLQLEKSIERGFIRVETNANKSEIQWPIPVMSIVSEYRDVI</sequence>
<evidence type="ECO:0000256" key="3">
    <source>
        <dbReference type="ARBA" id="ARBA00022737"/>
    </source>
</evidence>
<gene>
    <name evidence="10" type="ORF">EDC91_104172</name>
</gene>
<keyword evidence="11" id="KW-1185">Reference proteome</keyword>
<dbReference type="Pfam" id="PF17874">
    <property type="entry name" value="TPR_MalT"/>
    <property type="match status" value="1"/>
</dbReference>
<dbReference type="SUPFAM" id="SSF48452">
    <property type="entry name" value="TPR-like"/>
    <property type="match status" value="1"/>
</dbReference>
<evidence type="ECO:0000259" key="9">
    <source>
        <dbReference type="Pfam" id="PF17874"/>
    </source>
</evidence>
<feature type="signal peptide" evidence="8">
    <location>
        <begin position="1"/>
        <end position="21"/>
    </location>
</feature>
<keyword evidence="7" id="KW-1133">Transmembrane helix</keyword>
<dbReference type="PROSITE" id="PS50005">
    <property type="entry name" value="TPR"/>
    <property type="match status" value="3"/>
</dbReference>
<comment type="similarity">
    <text evidence="5">Belongs to the Rap family.</text>
</comment>